<protein>
    <submittedName>
        <fullName evidence="4">D-isomer-specific 2-hydroxyacid dehydrogenase-like protein</fullName>
    </submittedName>
</protein>
<dbReference type="InterPro" id="IPR006140">
    <property type="entry name" value="D-isomer_DH_NAD-bd"/>
</dbReference>
<feature type="domain" description="D-isomer specific 2-hydroxyacid dehydrogenase NAD-binding" evidence="3">
    <location>
        <begin position="231"/>
        <end position="337"/>
    </location>
</feature>
<sequence length="374" mass="40968">MGDISSPKEEHLLVLIPWAVNDILDSLKKKFPYIKITVYAQQRVNRKIVSAPIPDDAWKDITILITLFTLPPDPSLAPNLHLVHVLSAGVDRLYSSPIWKETDIAITNSSGVHGPQIAEWIILQTLSHFHRQKLLLELQSQHVWGSDKVPREQQDGVGQTFGVLGYGAIGRQAARVADALGFNVIAFTATPKKTPESKKDRGYIVPRTGDPDGSIPSAWYSGLDKAALHEFLLQDIDVLLVSVPLTPETTHLLAKDEFEILGRRNAFIINVSRGKVLEQKDLIAALKKYSESGATGAATVGAPGLRGAALDVTDPEPLPADSELWDLKNVVVTPHISARGSSNVQRSFQIVEQNLTRIAEGKTLLNVVNRSKGY</sequence>
<evidence type="ECO:0000259" key="3">
    <source>
        <dbReference type="Pfam" id="PF02826"/>
    </source>
</evidence>
<dbReference type="AlphaFoldDB" id="A0A2J6S1E9"/>
<dbReference type="Proteomes" id="UP000235786">
    <property type="component" value="Unassembled WGS sequence"/>
</dbReference>
<organism evidence="4 5">
    <name type="scientific">Hyaloscypha variabilis (strain UAMH 11265 / GT02V1 / F)</name>
    <name type="common">Meliniomyces variabilis</name>
    <dbReference type="NCBI Taxonomy" id="1149755"/>
    <lineage>
        <taxon>Eukaryota</taxon>
        <taxon>Fungi</taxon>
        <taxon>Dikarya</taxon>
        <taxon>Ascomycota</taxon>
        <taxon>Pezizomycotina</taxon>
        <taxon>Leotiomycetes</taxon>
        <taxon>Helotiales</taxon>
        <taxon>Hyaloscyphaceae</taxon>
        <taxon>Hyaloscypha</taxon>
        <taxon>Hyaloscypha variabilis</taxon>
    </lineage>
</organism>
<dbReference type="PANTHER" id="PTHR43333">
    <property type="entry name" value="2-HACID_DH_C DOMAIN-CONTAINING PROTEIN"/>
    <property type="match status" value="1"/>
</dbReference>
<proteinExistence type="predicted"/>
<dbReference type="EMBL" id="KZ613941">
    <property type="protein sequence ID" value="PMD44557.1"/>
    <property type="molecule type" value="Genomic_DNA"/>
</dbReference>
<gene>
    <name evidence="4" type="ORF">L207DRAFT_454219</name>
</gene>
<keyword evidence="5" id="KW-1185">Reference proteome</keyword>
<name>A0A2J6S1E9_HYAVF</name>
<evidence type="ECO:0000313" key="5">
    <source>
        <dbReference type="Proteomes" id="UP000235786"/>
    </source>
</evidence>
<evidence type="ECO:0000313" key="4">
    <source>
        <dbReference type="EMBL" id="PMD44557.1"/>
    </source>
</evidence>
<dbReference type="InterPro" id="IPR036291">
    <property type="entry name" value="NAD(P)-bd_dom_sf"/>
</dbReference>
<keyword evidence="2" id="KW-0520">NAD</keyword>
<dbReference type="PANTHER" id="PTHR43333:SF1">
    <property type="entry name" value="D-ISOMER SPECIFIC 2-HYDROXYACID DEHYDROGENASE NAD-BINDING DOMAIN-CONTAINING PROTEIN"/>
    <property type="match status" value="1"/>
</dbReference>
<dbReference type="CDD" id="cd12163">
    <property type="entry name" value="2-Hacid_dh_5"/>
    <property type="match status" value="1"/>
</dbReference>
<dbReference type="Pfam" id="PF02826">
    <property type="entry name" value="2-Hacid_dh_C"/>
    <property type="match status" value="2"/>
</dbReference>
<keyword evidence="1" id="KW-0560">Oxidoreductase</keyword>
<evidence type="ECO:0000256" key="2">
    <source>
        <dbReference type="ARBA" id="ARBA00023027"/>
    </source>
</evidence>
<evidence type="ECO:0000256" key="1">
    <source>
        <dbReference type="ARBA" id="ARBA00023002"/>
    </source>
</evidence>
<dbReference type="GO" id="GO:0051287">
    <property type="term" value="F:NAD binding"/>
    <property type="evidence" value="ECO:0007669"/>
    <property type="project" value="InterPro"/>
</dbReference>
<dbReference type="STRING" id="1149755.A0A2J6S1E9"/>
<feature type="domain" description="D-isomer specific 2-hydroxyacid dehydrogenase NAD-binding" evidence="3">
    <location>
        <begin position="126"/>
        <end position="197"/>
    </location>
</feature>
<accession>A0A2J6S1E9</accession>
<dbReference type="OrthoDB" id="298012at2759"/>
<reference evidence="4 5" key="1">
    <citation type="submission" date="2016-04" db="EMBL/GenBank/DDBJ databases">
        <title>A degradative enzymes factory behind the ericoid mycorrhizal symbiosis.</title>
        <authorList>
            <consortium name="DOE Joint Genome Institute"/>
            <person name="Martino E."/>
            <person name="Morin E."/>
            <person name="Grelet G."/>
            <person name="Kuo A."/>
            <person name="Kohler A."/>
            <person name="Daghino S."/>
            <person name="Barry K."/>
            <person name="Choi C."/>
            <person name="Cichocki N."/>
            <person name="Clum A."/>
            <person name="Copeland A."/>
            <person name="Hainaut M."/>
            <person name="Haridas S."/>
            <person name="Labutti K."/>
            <person name="Lindquist E."/>
            <person name="Lipzen A."/>
            <person name="Khouja H.-R."/>
            <person name="Murat C."/>
            <person name="Ohm R."/>
            <person name="Olson A."/>
            <person name="Spatafora J."/>
            <person name="Veneault-Fourrey C."/>
            <person name="Henrissat B."/>
            <person name="Grigoriev I."/>
            <person name="Martin F."/>
            <person name="Perotto S."/>
        </authorList>
    </citation>
    <scope>NUCLEOTIDE SEQUENCE [LARGE SCALE GENOMIC DNA]</scope>
    <source>
        <strain evidence="4 5">F</strain>
    </source>
</reference>
<dbReference type="Gene3D" id="3.40.50.720">
    <property type="entry name" value="NAD(P)-binding Rossmann-like Domain"/>
    <property type="match status" value="2"/>
</dbReference>
<dbReference type="SUPFAM" id="SSF51735">
    <property type="entry name" value="NAD(P)-binding Rossmann-fold domains"/>
    <property type="match status" value="1"/>
</dbReference>
<dbReference type="GO" id="GO:0016491">
    <property type="term" value="F:oxidoreductase activity"/>
    <property type="evidence" value="ECO:0007669"/>
    <property type="project" value="UniProtKB-KW"/>
</dbReference>